<proteinExistence type="predicted"/>
<dbReference type="EMBL" id="AP027080">
    <property type="protein sequence ID" value="BDU71922.1"/>
    <property type="molecule type" value="Genomic_DNA"/>
</dbReference>
<gene>
    <name evidence="2" type="ORF">METEAL_10960</name>
</gene>
<dbReference type="Proteomes" id="UP001238179">
    <property type="component" value="Chromosome"/>
</dbReference>
<evidence type="ECO:0000256" key="1">
    <source>
        <dbReference type="SAM" id="SignalP"/>
    </source>
</evidence>
<accession>A0AA48GIJ2</accession>
<dbReference type="RefSeq" id="WP_316414824.1">
    <property type="nucleotide sequence ID" value="NZ_AP027080.1"/>
</dbReference>
<dbReference type="AlphaFoldDB" id="A0AA48GIJ2"/>
<evidence type="ECO:0000313" key="3">
    <source>
        <dbReference type="Proteomes" id="UP001238179"/>
    </source>
</evidence>
<keyword evidence="3" id="KW-1185">Reference proteome</keyword>
<dbReference type="PROSITE" id="PS51257">
    <property type="entry name" value="PROKAR_LIPOPROTEIN"/>
    <property type="match status" value="1"/>
</dbReference>
<name>A0AA48GIJ2_9BACT</name>
<keyword evidence="1" id="KW-0732">Signal</keyword>
<reference evidence="3" key="1">
    <citation type="journal article" date="2023" name="Int. J. Syst. Evol. Microbiol.">
        <title>Mesoterricola silvestris gen. nov., sp. nov., Mesoterricola sediminis sp. nov., Geothrix oryzae sp. nov., Geothrix edaphica sp. nov., Geothrix rubra sp. nov., and Geothrix limicola sp. nov., six novel members of Acidobacteriota isolated from soils.</title>
        <authorList>
            <person name="Itoh H."/>
            <person name="Sugisawa Y."/>
            <person name="Mise K."/>
            <person name="Xu Z."/>
            <person name="Kuniyasu M."/>
            <person name="Ushijima N."/>
            <person name="Kawano K."/>
            <person name="Kobayashi E."/>
            <person name="Shiratori Y."/>
            <person name="Masuda Y."/>
            <person name="Senoo K."/>
        </authorList>
    </citation>
    <scope>NUCLEOTIDE SEQUENCE [LARGE SCALE GENOMIC DNA]</scope>
    <source>
        <strain evidence="3">W79</strain>
    </source>
</reference>
<feature type="chain" id="PRO_5041375807" description="Lipoprotein" evidence="1">
    <location>
        <begin position="23"/>
        <end position="174"/>
    </location>
</feature>
<dbReference type="KEGG" id="msil:METEAL_10960"/>
<evidence type="ECO:0008006" key="4">
    <source>
        <dbReference type="Google" id="ProtNLM"/>
    </source>
</evidence>
<protein>
    <recommendedName>
        <fullName evidence="4">Lipoprotein</fullName>
    </recommendedName>
</protein>
<evidence type="ECO:0000313" key="2">
    <source>
        <dbReference type="EMBL" id="BDU71922.1"/>
    </source>
</evidence>
<sequence>MVGKFAMCSLAGALLLAGLGCAAPVLTPDQVMALRQAQTRSFPVSLDITFNATKTYLQDNFYQIRQASRENGMISAFKAQDVSAGKQFWGTVLVGNTAKKGDQFEITLTFEALDQATTQVRCNITHGESNMLGSQAGVAAVTDPAQYKSLLDGLSVEVERQNMIKAMRKDSGAK</sequence>
<feature type="signal peptide" evidence="1">
    <location>
        <begin position="1"/>
        <end position="22"/>
    </location>
</feature>
<organism evidence="2 3">
    <name type="scientific">Mesoterricola silvestris</name>
    <dbReference type="NCBI Taxonomy" id="2927979"/>
    <lineage>
        <taxon>Bacteria</taxon>
        <taxon>Pseudomonadati</taxon>
        <taxon>Acidobacteriota</taxon>
        <taxon>Holophagae</taxon>
        <taxon>Holophagales</taxon>
        <taxon>Holophagaceae</taxon>
        <taxon>Mesoterricola</taxon>
    </lineage>
</organism>